<dbReference type="GO" id="GO:0006950">
    <property type="term" value="P:response to stress"/>
    <property type="evidence" value="ECO:0007669"/>
    <property type="project" value="UniProtKB-ARBA"/>
</dbReference>
<dbReference type="InterPro" id="IPR008978">
    <property type="entry name" value="HSP20-like_chaperone"/>
</dbReference>
<feature type="region of interest" description="Disordered" evidence="1">
    <location>
        <begin position="31"/>
        <end position="97"/>
    </location>
</feature>
<dbReference type="OrthoDB" id="416217at2759"/>
<dbReference type="Gene3D" id="2.60.40.790">
    <property type="match status" value="1"/>
</dbReference>
<organism evidence="3 4">
    <name type="scientific">Turnera subulata</name>
    <dbReference type="NCBI Taxonomy" id="218843"/>
    <lineage>
        <taxon>Eukaryota</taxon>
        <taxon>Viridiplantae</taxon>
        <taxon>Streptophyta</taxon>
        <taxon>Embryophyta</taxon>
        <taxon>Tracheophyta</taxon>
        <taxon>Spermatophyta</taxon>
        <taxon>Magnoliopsida</taxon>
        <taxon>eudicotyledons</taxon>
        <taxon>Gunneridae</taxon>
        <taxon>Pentapetalae</taxon>
        <taxon>rosids</taxon>
        <taxon>fabids</taxon>
        <taxon>Malpighiales</taxon>
        <taxon>Passifloraceae</taxon>
        <taxon>Turnera</taxon>
    </lineage>
</organism>
<dbReference type="EMBL" id="JAKUCV010005751">
    <property type="protein sequence ID" value="KAJ4830011.1"/>
    <property type="molecule type" value="Genomic_DNA"/>
</dbReference>
<dbReference type="CDD" id="cd06467">
    <property type="entry name" value="p23_NUDC_like"/>
    <property type="match status" value="1"/>
</dbReference>
<accession>A0A9Q0J555</accession>
<sequence length="179" mass="20001">MRIVNNQIKASIKDQIIISFIEIQGWTQRRNLRSPWPPPPPPWAPTPARSATASLPPSSQAPIRSSTMAILSDFEENHKRNPPAKNPVEESKADKELVKDHKEKATKLTPNKGNGVDMKNYTKGQNIQEVTIHVPVPQGTASRMVLCEIKKDYLKVGLRGQPPIVEEELLKPVKVGESY</sequence>
<reference evidence="3" key="1">
    <citation type="submission" date="2022-02" db="EMBL/GenBank/DDBJ databases">
        <authorList>
            <person name="Henning P.M."/>
            <person name="McCubbin A.G."/>
            <person name="Shore J.S."/>
        </authorList>
    </citation>
    <scope>NUCLEOTIDE SEQUENCE</scope>
    <source>
        <strain evidence="3">F60SS</strain>
        <tissue evidence="3">Leaves</tissue>
    </source>
</reference>
<dbReference type="InterPro" id="IPR007052">
    <property type="entry name" value="CS_dom"/>
</dbReference>
<proteinExistence type="predicted"/>
<dbReference type="GO" id="GO:0005737">
    <property type="term" value="C:cytoplasm"/>
    <property type="evidence" value="ECO:0007669"/>
    <property type="project" value="TreeGrafter"/>
</dbReference>
<keyword evidence="4" id="KW-1185">Reference proteome</keyword>
<evidence type="ECO:0000313" key="3">
    <source>
        <dbReference type="EMBL" id="KAJ4830011.1"/>
    </source>
</evidence>
<dbReference type="GO" id="GO:0006457">
    <property type="term" value="P:protein folding"/>
    <property type="evidence" value="ECO:0007669"/>
    <property type="project" value="TreeGrafter"/>
</dbReference>
<evidence type="ECO:0000259" key="2">
    <source>
        <dbReference type="Pfam" id="PF04969"/>
    </source>
</evidence>
<dbReference type="PANTHER" id="PTHR12356:SF22">
    <property type="entry name" value="PROTEIN BOBBER 2-LIKE"/>
    <property type="match status" value="1"/>
</dbReference>
<dbReference type="Pfam" id="PF04969">
    <property type="entry name" value="CS"/>
    <property type="match status" value="1"/>
</dbReference>
<feature type="compositionally biased region" description="Pro residues" evidence="1">
    <location>
        <begin position="35"/>
        <end position="45"/>
    </location>
</feature>
<feature type="compositionally biased region" description="Basic and acidic residues" evidence="1">
    <location>
        <begin position="87"/>
        <end position="97"/>
    </location>
</feature>
<dbReference type="SUPFAM" id="SSF49764">
    <property type="entry name" value="HSP20-like chaperones"/>
    <property type="match status" value="1"/>
</dbReference>
<gene>
    <name evidence="3" type="ORF">Tsubulata_002310</name>
</gene>
<comment type="caution">
    <text evidence="3">The sequence shown here is derived from an EMBL/GenBank/DDBJ whole genome shotgun (WGS) entry which is preliminary data.</text>
</comment>
<dbReference type="PANTHER" id="PTHR12356">
    <property type="entry name" value="NUCLEAR MOVEMENT PROTEIN NUDC"/>
    <property type="match status" value="1"/>
</dbReference>
<dbReference type="InterPro" id="IPR037898">
    <property type="entry name" value="NudC_fam"/>
</dbReference>
<dbReference type="GO" id="GO:0051082">
    <property type="term" value="F:unfolded protein binding"/>
    <property type="evidence" value="ECO:0007669"/>
    <property type="project" value="TreeGrafter"/>
</dbReference>
<feature type="compositionally biased region" description="Low complexity" evidence="1">
    <location>
        <begin position="46"/>
        <end position="58"/>
    </location>
</feature>
<name>A0A9Q0J555_9ROSI</name>
<evidence type="ECO:0000313" key="4">
    <source>
        <dbReference type="Proteomes" id="UP001141552"/>
    </source>
</evidence>
<evidence type="ECO:0000256" key="1">
    <source>
        <dbReference type="SAM" id="MobiDB-lite"/>
    </source>
</evidence>
<feature type="domain" description="CS" evidence="2">
    <location>
        <begin position="124"/>
        <end position="179"/>
    </location>
</feature>
<protein>
    <recommendedName>
        <fullName evidence="2">CS domain-containing protein</fullName>
    </recommendedName>
</protein>
<dbReference type="Proteomes" id="UP001141552">
    <property type="component" value="Unassembled WGS sequence"/>
</dbReference>
<dbReference type="AlphaFoldDB" id="A0A9Q0J555"/>
<reference evidence="3" key="2">
    <citation type="journal article" date="2023" name="Plants (Basel)">
        <title>Annotation of the Turnera subulata (Passifloraceae) Draft Genome Reveals the S-Locus Evolved after the Divergence of Turneroideae from Passifloroideae in a Stepwise Manner.</title>
        <authorList>
            <person name="Henning P.M."/>
            <person name="Roalson E.H."/>
            <person name="Mir W."/>
            <person name="McCubbin A.G."/>
            <person name="Shore J.S."/>
        </authorList>
    </citation>
    <scope>NUCLEOTIDE SEQUENCE</scope>
    <source>
        <strain evidence="3">F60SS</strain>
    </source>
</reference>
<feature type="compositionally biased region" description="Polar residues" evidence="1">
    <location>
        <begin position="60"/>
        <end position="69"/>
    </location>
</feature>